<keyword evidence="2 3" id="KW-0342">GTP-binding</keyword>
<dbReference type="PROSITE" id="PS51417">
    <property type="entry name" value="ARF"/>
    <property type="match status" value="1"/>
</dbReference>
<dbReference type="Proteomes" id="UP001066276">
    <property type="component" value="Chromosome 7"/>
</dbReference>
<keyword evidence="8" id="KW-1185">Reference proteome</keyword>
<keyword evidence="1 3" id="KW-0547">Nucleotide-binding</keyword>
<evidence type="ECO:0000256" key="6">
    <source>
        <dbReference type="SAM" id="MobiDB-lite"/>
    </source>
</evidence>
<accession>A0AAV7PIY2</accession>
<protein>
    <recommendedName>
        <fullName evidence="9">ADP-ribosylation factor-like 10</fullName>
    </recommendedName>
</protein>
<proteinExistence type="inferred from homology"/>
<evidence type="ECO:0000256" key="3">
    <source>
        <dbReference type="PIRSR" id="PIRSR606689-1"/>
    </source>
</evidence>
<evidence type="ECO:0000256" key="1">
    <source>
        <dbReference type="ARBA" id="ARBA00022741"/>
    </source>
</evidence>
<keyword evidence="4" id="KW-0479">Metal-binding</keyword>
<feature type="binding site" evidence="3">
    <location>
        <begin position="66"/>
        <end position="73"/>
    </location>
    <ligand>
        <name>GTP</name>
        <dbReference type="ChEBI" id="CHEBI:37565"/>
    </ligand>
</feature>
<dbReference type="PANTHER" id="PTHR46724">
    <property type="entry name" value="ADP-RIBOSYLATION FACTOR-LIKE PROTEIN 9-RELATED"/>
    <property type="match status" value="1"/>
</dbReference>
<evidence type="ECO:0000313" key="7">
    <source>
        <dbReference type="EMBL" id="KAJ1126513.1"/>
    </source>
</evidence>
<dbReference type="AlphaFoldDB" id="A0AAV7PIY2"/>
<evidence type="ECO:0008006" key="9">
    <source>
        <dbReference type="Google" id="ProtNLM"/>
    </source>
</evidence>
<dbReference type="InterPro" id="IPR006689">
    <property type="entry name" value="Small_GTPase_ARF/SAR"/>
</dbReference>
<feature type="binding site" evidence="4">
    <location>
        <position position="73"/>
    </location>
    <ligand>
        <name>Mg(2+)</name>
        <dbReference type="ChEBI" id="CHEBI:18420"/>
    </ligand>
</feature>
<evidence type="ECO:0000256" key="4">
    <source>
        <dbReference type="PIRSR" id="PIRSR606689-2"/>
    </source>
</evidence>
<evidence type="ECO:0000313" key="8">
    <source>
        <dbReference type="Proteomes" id="UP001066276"/>
    </source>
</evidence>
<dbReference type="EMBL" id="JANPWB010000011">
    <property type="protein sequence ID" value="KAJ1126513.1"/>
    <property type="molecule type" value="Genomic_DNA"/>
</dbReference>
<dbReference type="GO" id="GO:0003924">
    <property type="term" value="F:GTPase activity"/>
    <property type="evidence" value="ECO:0007669"/>
    <property type="project" value="InterPro"/>
</dbReference>
<keyword evidence="4" id="KW-0460">Magnesium</keyword>
<feature type="binding site" evidence="4">
    <location>
        <position position="91"/>
    </location>
    <ligand>
        <name>Mg(2+)</name>
        <dbReference type="ChEBI" id="CHEBI:18420"/>
    </ligand>
</feature>
<dbReference type="NCBIfam" id="TIGR00231">
    <property type="entry name" value="small_GTP"/>
    <property type="match status" value="1"/>
</dbReference>
<sequence>MPPTRLLALALGAVAALCSVLVIAWSRYGSPRRKRELRESPARHRTATKSPPLEGAVSSRQVLVLGLDGAGKSSILQKMHSDTIKASTSPTQGFNSISITTEVLRVDLLEVGGSLNLRSYWNLYLKKAAVLVFVLDSANHQRLLLARQELHHLLEDAGELPLVVLANKQDKADALAISEMHQQLALHRLGQKRKVTLLGTSATAEEQGATHRIEDVKALLIELLS</sequence>
<feature type="binding site" evidence="3">
    <location>
        <begin position="167"/>
        <end position="170"/>
    </location>
    <ligand>
        <name>GTP</name>
        <dbReference type="ChEBI" id="CHEBI:37565"/>
    </ligand>
</feature>
<dbReference type="GO" id="GO:0046872">
    <property type="term" value="F:metal ion binding"/>
    <property type="evidence" value="ECO:0007669"/>
    <property type="project" value="UniProtKB-KW"/>
</dbReference>
<organism evidence="7 8">
    <name type="scientific">Pleurodeles waltl</name>
    <name type="common">Iberian ribbed newt</name>
    <dbReference type="NCBI Taxonomy" id="8319"/>
    <lineage>
        <taxon>Eukaryota</taxon>
        <taxon>Metazoa</taxon>
        <taxon>Chordata</taxon>
        <taxon>Craniata</taxon>
        <taxon>Vertebrata</taxon>
        <taxon>Euteleostomi</taxon>
        <taxon>Amphibia</taxon>
        <taxon>Batrachia</taxon>
        <taxon>Caudata</taxon>
        <taxon>Salamandroidea</taxon>
        <taxon>Salamandridae</taxon>
        <taxon>Pleurodelinae</taxon>
        <taxon>Pleurodeles</taxon>
    </lineage>
</organism>
<dbReference type="SMART" id="SM00177">
    <property type="entry name" value="ARF"/>
    <property type="match status" value="1"/>
</dbReference>
<dbReference type="PRINTS" id="PR00328">
    <property type="entry name" value="SAR1GTPBP"/>
</dbReference>
<dbReference type="SUPFAM" id="SSF52540">
    <property type="entry name" value="P-loop containing nucleoside triphosphate hydrolases"/>
    <property type="match status" value="1"/>
</dbReference>
<dbReference type="InterPro" id="IPR027417">
    <property type="entry name" value="P-loop_NTPase"/>
</dbReference>
<evidence type="ECO:0000256" key="5">
    <source>
        <dbReference type="RuleBase" id="RU003925"/>
    </source>
</evidence>
<feature type="binding site" evidence="3">
    <location>
        <position position="113"/>
    </location>
    <ligand>
        <name>GTP</name>
        <dbReference type="ChEBI" id="CHEBI:37565"/>
    </ligand>
</feature>
<dbReference type="InterPro" id="IPR053254">
    <property type="entry name" value="Arf-like_GTPase"/>
</dbReference>
<dbReference type="GO" id="GO:0005525">
    <property type="term" value="F:GTP binding"/>
    <property type="evidence" value="ECO:0007669"/>
    <property type="project" value="UniProtKB-KW"/>
</dbReference>
<comment type="caution">
    <text evidence="7">The sequence shown here is derived from an EMBL/GenBank/DDBJ whole genome shotgun (WGS) entry which is preliminary data.</text>
</comment>
<comment type="similarity">
    <text evidence="5">Belongs to the small GTPase superfamily. Arf family.</text>
</comment>
<dbReference type="Pfam" id="PF00025">
    <property type="entry name" value="Arf"/>
    <property type="match status" value="1"/>
</dbReference>
<feature type="region of interest" description="Disordered" evidence="6">
    <location>
        <begin position="34"/>
        <end position="53"/>
    </location>
</feature>
<evidence type="ECO:0000256" key="2">
    <source>
        <dbReference type="ARBA" id="ARBA00023134"/>
    </source>
</evidence>
<reference evidence="7" key="1">
    <citation type="journal article" date="2022" name="bioRxiv">
        <title>Sequencing and chromosome-scale assembly of the giantPleurodeles waltlgenome.</title>
        <authorList>
            <person name="Brown T."/>
            <person name="Elewa A."/>
            <person name="Iarovenko S."/>
            <person name="Subramanian E."/>
            <person name="Araus A.J."/>
            <person name="Petzold A."/>
            <person name="Susuki M."/>
            <person name="Suzuki K.-i.T."/>
            <person name="Hayashi T."/>
            <person name="Toyoda A."/>
            <person name="Oliveira C."/>
            <person name="Osipova E."/>
            <person name="Leigh N.D."/>
            <person name="Simon A."/>
            <person name="Yun M.H."/>
        </authorList>
    </citation>
    <scope>NUCLEOTIDE SEQUENCE</scope>
    <source>
        <strain evidence="7">20211129_DDA</strain>
        <tissue evidence="7">Liver</tissue>
    </source>
</reference>
<dbReference type="SMART" id="SM00178">
    <property type="entry name" value="SAR"/>
    <property type="match status" value="1"/>
</dbReference>
<dbReference type="Gene3D" id="3.40.50.300">
    <property type="entry name" value="P-loop containing nucleotide triphosphate hydrolases"/>
    <property type="match status" value="1"/>
</dbReference>
<dbReference type="PANTHER" id="PTHR46724:SF1">
    <property type="entry name" value="ADP RIBOSYLATION FACTOR LIKE GTPASE 10"/>
    <property type="match status" value="1"/>
</dbReference>
<name>A0AAV7PIY2_PLEWA</name>
<gene>
    <name evidence="7" type="ORF">NDU88_004920</name>
</gene>
<dbReference type="InterPro" id="IPR005225">
    <property type="entry name" value="Small_GTP-bd"/>
</dbReference>